<dbReference type="InterPro" id="IPR050222">
    <property type="entry name" value="MATE_MdtK"/>
</dbReference>
<evidence type="ECO:0000256" key="3">
    <source>
        <dbReference type="ARBA" id="ARBA00022449"/>
    </source>
</evidence>
<feature type="transmembrane region" description="Helical" evidence="10">
    <location>
        <begin position="359"/>
        <end position="378"/>
    </location>
</feature>
<accession>A0ABV6FB79</accession>
<dbReference type="PIRSF" id="PIRSF006603">
    <property type="entry name" value="DinF"/>
    <property type="match status" value="1"/>
</dbReference>
<keyword evidence="8 10" id="KW-0472">Membrane</keyword>
<evidence type="ECO:0000256" key="10">
    <source>
        <dbReference type="SAM" id="Phobius"/>
    </source>
</evidence>
<evidence type="ECO:0000256" key="2">
    <source>
        <dbReference type="ARBA" id="ARBA00022448"/>
    </source>
</evidence>
<keyword evidence="5 10" id="KW-0812">Transmembrane</keyword>
<comment type="caution">
    <text evidence="11">The sequence shown here is derived from an EMBL/GenBank/DDBJ whole genome shotgun (WGS) entry which is preliminary data.</text>
</comment>
<feature type="transmembrane region" description="Helical" evidence="10">
    <location>
        <begin position="436"/>
        <end position="456"/>
    </location>
</feature>
<keyword evidence="4" id="KW-1003">Cell membrane</keyword>
<dbReference type="EMBL" id="JBHLWP010000003">
    <property type="protein sequence ID" value="MFC0250759.1"/>
    <property type="molecule type" value="Genomic_DNA"/>
</dbReference>
<proteinExistence type="predicted"/>
<keyword evidence="12" id="KW-1185">Reference proteome</keyword>
<evidence type="ECO:0000313" key="11">
    <source>
        <dbReference type="EMBL" id="MFC0250759.1"/>
    </source>
</evidence>
<keyword evidence="6 10" id="KW-1133">Transmembrane helix</keyword>
<feature type="transmembrane region" description="Helical" evidence="10">
    <location>
        <begin position="200"/>
        <end position="223"/>
    </location>
</feature>
<dbReference type="PANTHER" id="PTHR43298">
    <property type="entry name" value="MULTIDRUG RESISTANCE PROTEIN NORM-RELATED"/>
    <property type="match status" value="1"/>
</dbReference>
<dbReference type="RefSeq" id="WP_379677519.1">
    <property type="nucleotide sequence ID" value="NZ_JBHLWP010000003.1"/>
</dbReference>
<protein>
    <recommendedName>
        <fullName evidence="9">Multidrug-efflux transporter</fullName>
    </recommendedName>
</protein>
<keyword evidence="2" id="KW-0813">Transport</keyword>
<evidence type="ECO:0000256" key="6">
    <source>
        <dbReference type="ARBA" id="ARBA00022989"/>
    </source>
</evidence>
<feature type="transmembrane region" description="Helical" evidence="10">
    <location>
        <begin position="65"/>
        <end position="86"/>
    </location>
</feature>
<dbReference type="InterPro" id="IPR048279">
    <property type="entry name" value="MdtK-like"/>
</dbReference>
<sequence>MTATTPAASAAAAAPVRTEIATLWRLSWPMLVGQLATVGMGVADVAMTGHVSAEELAAVSLGTSVWSIVLVTVMGTMMAINTVVAHEIGAARHDKVPHSVRQAMWKGLLVGLVACLFANLCTLLFGHVGLDKEVAGRAALYLHVASLGMPAFACFRALYGYSTSINQTKPIMWIAIFGCVFNVFVNWLLVYGNWGFPQMGAVGCAVATAAGMWLMLGAVIAWVKYAPAYRMTYPFTVWEGPDWKAIGAMLRLGLPIGVTYFAEVSAFGLISLLVARFGVVAVSSHQVALNFASLVFMVPLSFSIGMMTRVGQAMGEGNPQRARFVGWVGVGMSVAFGALSALFIAIFRWEIAAAYTSDPAVQAACAHLLLFAALFQLSDATQVATASAIRGYQITRPPMIIQLLAFWGISLPLGCILGLAPGWFPWTPDAPMSTTGFWIGLVVALTVAAVLLTWSFEKLARQRIREGAARQGTHRHSMQT</sequence>
<feature type="transmembrane region" description="Helical" evidence="10">
    <location>
        <begin position="324"/>
        <end position="347"/>
    </location>
</feature>
<evidence type="ECO:0000256" key="4">
    <source>
        <dbReference type="ARBA" id="ARBA00022475"/>
    </source>
</evidence>
<evidence type="ECO:0000256" key="1">
    <source>
        <dbReference type="ARBA" id="ARBA00004429"/>
    </source>
</evidence>
<organism evidence="11 12">
    <name type="scientific">Massilia consociata</name>
    <dbReference type="NCBI Taxonomy" id="760117"/>
    <lineage>
        <taxon>Bacteria</taxon>
        <taxon>Pseudomonadati</taxon>
        <taxon>Pseudomonadota</taxon>
        <taxon>Betaproteobacteria</taxon>
        <taxon>Burkholderiales</taxon>
        <taxon>Oxalobacteraceae</taxon>
        <taxon>Telluria group</taxon>
        <taxon>Massilia</taxon>
    </lineage>
</organism>
<evidence type="ECO:0000313" key="12">
    <source>
        <dbReference type="Proteomes" id="UP001589773"/>
    </source>
</evidence>
<gene>
    <name evidence="11" type="ORF">ACFFJK_02555</name>
</gene>
<dbReference type="Proteomes" id="UP001589773">
    <property type="component" value="Unassembled WGS sequence"/>
</dbReference>
<evidence type="ECO:0000256" key="8">
    <source>
        <dbReference type="ARBA" id="ARBA00023136"/>
    </source>
</evidence>
<feature type="transmembrane region" description="Helical" evidence="10">
    <location>
        <begin position="287"/>
        <end position="304"/>
    </location>
</feature>
<dbReference type="Pfam" id="PF01554">
    <property type="entry name" value="MatE"/>
    <property type="match status" value="2"/>
</dbReference>
<feature type="transmembrane region" description="Helical" evidence="10">
    <location>
        <begin position="140"/>
        <end position="159"/>
    </location>
</feature>
<dbReference type="InterPro" id="IPR002528">
    <property type="entry name" value="MATE_fam"/>
</dbReference>
<keyword evidence="7" id="KW-0406">Ion transport</keyword>
<keyword evidence="3" id="KW-0050">Antiport</keyword>
<feature type="transmembrane region" description="Helical" evidence="10">
    <location>
        <begin position="252"/>
        <end position="275"/>
    </location>
</feature>
<feature type="transmembrane region" description="Helical" evidence="10">
    <location>
        <begin position="171"/>
        <end position="194"/>
    </location>
</feature>
<dbReference type="PANTHER" id="PTHR43298:SF2">
    <property type="entry name" value="FMN_FAD EXPORTER YEEO-RELATED"/>
    <property type="match status" value="1"/>
</dbReference>
<feature type="transmembrane region" description="Helical" evidence="10">
    <location>
        <begin position="399"/>
        <end position="424"/>
    </location>
</feature>
<comment type="subcellular location">
    <subcellularLocation>
        <location evidence="1">Cell inner membrane</location>
        <topology evidence="1">Multi-pass membrane protein</topology>
    </subcellularLocation>
</comment>
<evidence type="ECO:0000256" key="5">
    <source>
        <dbReference type="ARBA" id="ARBA00022692"/>
    </source>
</evidence>
<name>A0ABV6FB79_9BURK</name>
<dbReference type="NCBIfam" id="TIGR00797">
    <property type="entry name" value="matE"/>
    <property type="match status" value="1"/>
</dbReference>
<feature type="transmembrane region" description="Helical" evidence="10">
    <location>
        <begin position="107"/>
        <end position="128"/>
    </location>
</feature>
<evidence type="ECO:0000256" key="7">
    <source>
        <dbReference type="ARBA" id="ARBA00023065"/>
    </source>
</evidence>
<reference evidence="11 12" key="1">
    <citation type="submission" date="2024-09" db="EMBL/GenBank/DDBJ databases">
        <authorList>
            <person name="Sun Q."/>
            <person name="Mori K."/>
        </authorList>
    </citation>
    <scope>NUCLEOTIDE SEQUENCE [LARGE SCALE GENOMIC DNA]</scope>
    <source>
        <strain evidence="11 12">CCM 7792</strain>
    </source>
</reference>
<evidence type="ECO:0000256" key="9">
    <source>
        <dbReference type="ARBA" id="ARBA00031636"/>
    </source>
</evidence>
<dbReference type="CDD" id="cd13131">
    <property type="entry name" value="MATE_NorM_like"/>
    <property type="match status" value="1"/>
</dbReference>